<reference evidence="1 2" key="1">
    <citation type="submission" date="2018-11" db="EMBL/GenBank/DDBJ databases">
        <authorList>
            <consortium name="Pathogen Informatics"/>
        </authorList>
    </citation>
    <scope>NUCLEOTIDE SEQUENCE [LARGE SCALE GENOMIC DNA]</scope>
    <source>
        <strain>Denwood</strain>
        <strain evidence="2">Zambia</strain>
    </source>
</reference>
<evidence type="ECO:0000313" key="2">
    <source>
        <dbReference type="Proteomes" id="UP000269396"/>
    </source>
</evidence>
<accession>A0A183PYI0</accession>
<keyword evidence="2" id="KW-1185">Reference proteome</keyword>
<name>A0A183PYI0_9TREM</name>
<organism evidence="1 2">
    <name type="scientific">Schistosoma mattheei</name>
    <dbReference type="NCBI Taxonomy" id="31246"/>
    <lineage>
        <taxon>Eukaryota</taxon>
        <taxon>Metazoa</taxon>
        <taxon>Spiralia</taxon>
        <taxon>Lophotrochozoa</taxon>
        <taxon>Platyhelminthes</taxon>
        <taxon>Trematoda</taxon>
        <taxon>Digenea</taxon>
        <taxon>Strigeidida</taxon>
        <taxon>Schistosomatoidea</taxon>
        <taxon>Schistosomatidae</taxon>
        <taxon>Schistosoma</taxon>
    </lineage>
</organism>
<dbReference type="AlphaFoldDB" id="A0A183PYI0"/>
<proteinExistence type="predicted"/>
<protein>
    <submittedName>
        <fullName evidence="1">Uncharacterized protein</fullName>
    </submittedName>
</protein>
<dbReference type="EMBL" id="UZAL01042269">
    <property type="protein sequence ID" value="VDP79782.1"/>
    <property type="molecule type" value="Genomic_DNA"/>
</dbReference>
<sequence length="54" mass="5902">MPQSHGPIRRVCIHLVPVNFQAARSCRPPCAELSRAKVTNSLVVREVSAPYVGC</sequence>
<evidence type="ECO:0000313" key="1">
    <source>
        <dbReference type="EMBL" id="VDP79782.1"/>
    </source>
</evidence>
<gene>
    <name evidence="1" type="ORF">SMTD_LOCUS19416</name>
</gene>
<dbReference type="Proteomes" id="UP000269396">
    <property type="component" value="Unassembled WGS sequence"/>
</dbReference>